<dbReference type="EMBL" id="MN103543">
    <property type="protein sequence ID" value="QEM41768.1"/>
    <property type="molecule type" value="Genomic_DNA"/>
</dbReference>
<reference evidence="1 2" key="1">
    <citation type="submission" date="2019-06" db="EMBL/GenBank/DDBJ databases">
        <title>A distant relative of Phikzvirus genus phages from a therapeutic phage collection.</title>
        <authorList>
            <person name="Hejnowicz M.S."/>
            <person name="Dabrowski K."/>
            <person name="Gawor J."/>
            <person name="Weber-Dabrowska B."/>
            <person name="Gromadka R."/>
            <person name="Lobocka M.B."/>
        </authorList>
    </citation>
    <scope>NUCLEOTIDE SEQUENCE [LARGE SCALE GENOMIC DNA]</scope>
</reference>
<sequence>MNAIQYALRDLPFRIPRQILESVFIGQEAASNAAICGEVISLETRIREAVLEPRVFADMNLIGGTKTYIPLDFPVKSEYVDPYTVIYYIPDEYTQQRPIVQVFSIHFGILGYQNSGYAMHYNESTIGAESRKVLDSARRLPVAQTAYINLINHNTVMVRFIYLPSHAAYLSCRLGNDDELLNIRPQAIPVFSKLVEYAVKAYCYNELYINMGEAQLSGGQELGVFRDKVYEWSEANDLYDEQLKKWRKVSRNFNDPEGNRHHIRTIMAAP</sequence>
<dbReference type="Proteomes" id="UP000322144">
    <property type="component" value="Segment"/>
</dbReference>
<name>A0A5C1K6L6_9CAUD</name>
<keyword evidence="2" id="KW-1185">Reference proteome</keyword>
<dbReference type="RefSeq" id="YP_010660779.1">
    <property type="nucleotide sequence ID" value="NC_070882.1"/>
</dbReference>
<organism evidence="1 2">
    <name type="scientific">Pseudomonas phage vB_PaeM_PS119XW</name>
    <dbReference type="NCBI Taxonomy" id="2601632"/>
    <lineage>
        <taxon>Viruses</taxon>
        <taxon>Duplodnaviria</taxon>
        <taxon>Heunggongvirae</taxon>
        <taxon>Uroviricota</taxon>
        <taxon>Caudoviricetes</taxon>
        <taxon>Chimalliviridae</taxon>
        <taxon>Pawinskivirus</taxon>
        <taxon>Pawinskivirus PS119XW</taxon>
    </lineage>
</organism>
<dbReference type="Pfam" id="PF24302">
    <property type="entry name" value="DUF7484"/>
    <property type="match status" value="1"/>
</dbReference>
<dbReference type="KEGG" id="vg:77936789"/>
<evidence type="ECO:0000313" key="1">
    <source>
        <dbReference type="EMBL" id="QEM41768.1"/>
    </source>
</evidence>
<dbReference type="InterPro" id="IPR055907">
    <property type="entry name" value="DUF7484"/>
</dbReference>
<evidence type="ECO:0000313" key="2">
    <source>
        <dbReference type="Proteomes" id="UP000322144"/>
    </source>
</evidence>
<protein>
    <submittedName>
        <fullName evidence="1">Uncharacterized protein</fullName>
    </submittedName>
</protein>
<proteinExistence type="predicted"/>
<dbReference type="GeneID" id="77936789"/>
<accession>A0A5C1K6L6</accession>